<keyword evidence="9" id="KW-1185">Reference proteome</keyword>
<feature type="transmembrane region" description="Helical" evidence="7">
    <location>
        <begin position="396"/>
        <end position="421"/>
    </location>
</feature>
<evidence type="ECO:0000256" key="7">
    <source>
        <dbReference type="SAM" id="Phobius"/>
    </source>
</evidence>
<dbReference type="PANTHER" id="PTHR11706">
    <property type="entry name" value="SOLUTE CARRIER PROTEIN FAMILY 11 MEMBER"/>
    <property type="match status" value="1"/>
</dbReference>
<feature type="transmembrane region" description="Helical" evidence="7">
    <location>
        <begin position="93"/>
        <end position="122"/>
    </location>
</feature>
<keyword evidence="3 7" id="KW-0812">Transmembrane</keyword>
<evidence type="ECO:0000256" key="3">
    <source>
        <dbReference type="ARBA" id="ARBA00022692"/>
    </source>
</evidence>
<dbReference type="Pfam" id="PF01566">
    <property type="entry name" value="Nramp"/>
    <property type="match status" value="1"/>
</dbReference>
<evidence type="ECO:0000313" key="9">
    <source>
        <dbReference type="Proteomes" id="UP000198379"/>
    </source>
</evidence>
<name>A0A238W7A3_9FLAO</name>
<organism evidence="8 9">
    <name type="scientific">Dokdonia pacifica</name>
    <dbReference type="NCBI Taxonomy" id="1627892"/>
    <lineage>
        <taxon>Bacteria</taxon>
        <taxon>Pseudomonadati</taxon>
        <taxon>Bacteroidota</taxon>
        <taxon>Flavobacteriia</taxon>
        <taxon>Flavobacteriales</taxon>
        <taxon>Flavobacteriaceae</taxon>
        <taxon>Dokdonia</taxon>
    </lineage>
</organism>
<dbReference type="GO" id="GO:0005384">
    <property type="term" value="F:manganese ion transmembrane transporter activity"/>
    <property type="evidence" value="ECO:0007669"/>
    <property type="project" value="TreeGrafter"/>
</dbReference>
<reference evidence="8 9" key="1">
    <citation type="submission" date="2017-06" db="EMBL/GenBank/DDBJ databases">
        <authorList>
            <person name="Kim H.J."/>
            <person name="Triplett B.A."/>
        </authorList>
    </citation>
    <scope>NUCLEOTIDE SEQUENCE [LARGE SCALE GENOMIC DNA]</scope>
    <source>
        <strain evidence="8 9">DSM 25597</strain>
    </source>
</reference>
<evidence type="ECO:0000256" key="2">
    <source>
        <dbReference type="ARBA" id="ARBA00022448"/>
    </source>
</evidence>
<feature type="transmembrane region" description="Helical" evidence="7">
    <location>
        <begin position="14"/>
        <end position="32"/>
    </location>
</feature>
<dbReference type="GO" id="GO:0015086">
    <property type="term" value="F:cadmium ion transmembrane transporter activity"/>
    <property type="evidence" value="ECO:0007669"/>
    <property type="project" value="TreeGrafter"/>
</dbReference>
<comment type="subcellular location">
    <subcellularLocation>
        <location evidence="1">Membrane</location>
        <topology evidence="1">Multi-pass membrane protein</topology>
    </subcellularLocation>
</comment>
<feature type="transmembrane region" description="Helical" evidence="7">
    <location>
        <begin position="336"/>
        <end position="353"/>
    </location>
</feature>
<feature type="transmembrane region" description="Helical" evidence="7">
    <location>
        <begin position="208"/>
        <end position="229"/>
    </location>
</feature>
<keyword evidence="6 7" id="KW-0472">Membrane</keyword>
<feature type="transmembrane region" description="Helical" evidence="7">
    <location>
        <begin position="293"/>
        <end position="324"/>
    </location>
</feature>
<dbReference type="EMBL" id="FZNY01000001">
    <property type="protein sequence ID" value="SNR42287.1"/>
    <property type="molecule type" value="Genomic_DNA"/>
</dbReference>
<evidence type="ECO:0000256" key="6">
    <source>
        <dbReference type="ARBA" id="ARBA00023136"/>
    </source>
</evidence>
<dbReference type="InterPro" id="IPR001046">
    <property type="entry name" value="NRAMP_fam"/>
</dbReference>
<accession>A0A238W7A3</accession>
<feature type="transmembrane region" description="Helical" evidence="7">
    <location>
        <begin position="134"/>
        <end position="154"/>
    </location>
</feature>
<dbReference type="GO" id="GO:0034755">
    <property type="term" value="P:iron ion transmembrane transport"/>
    <property type="evidence" value="ECO:0007669"/>
    <property type="project" value="TreeGrafter"/>
</dbReference>
<dbReference type="PANTHER" id="PTHR11706:SF33">
    <property type="entry name" value="NATURAL RESISTANCE-ASSOCIATED MACROPHAGE PROTEIN 2"/>
    <property type="match status" value="1"/>
</dbReference>
<dbReference type="RefSeq" id="WP_089370070.1">
    <property type="nucleotide sequence ID" value="NZ_BMEP01000002.1"/>
</dbReference>
<dbReference type="AlphaFoldDB" id="A0A238W7A3"/>
<dbReference type="GO" id="GO:0015293">
    <property type="term" value="F:symporter activity"/>
    <property type="evidence" value="ECO:0007669"/>
    <property type="project" value="UniProtKB-KW"/>
</dbReference>
<evidence type="ECO:0000313" key="8">
    <source>
        <dbReference type="EMBL" id="SNR42287.1"/>
    </source>
</evidence>
<keyword evidence="2" id="KW-0813">Transport</keyword>
<feature type="transmembrane region" description="Helical" evidence="7">
    <location>
        <begin position="250"/>
        <end position="273"/>
    </location>
</feature>
<proteinExistence type="predicted"/>
<keyword evidence="5 7" id="KW-1133">Transmembrane helix</keyword>
<evidence type="ECO:0000256" key="4">
    <source>
        <dbReference type="ARBA" id="ARBA00022847"/>
    </source>
</evidence>
<gene>
    <name evidence="8" type="ORF">SAMN06265376_101755</name>
</gene>
<feature type="transmembrane region" description="Helical" evidence="7">
    <location>
        <begin position="166"/>
        <end position="188"/>
    </location>
</feature>
<protein>
    <submittedName>
        <fullName evidence="8">Mn2+ and Fe2+ transporters of the NRAMP family</fullName>
    </submittedName>
</protein>
<keyword evidence="4" id="KW-0769">Symport</keyword>
<dbReference type="GO" id="GO:0005886">
    <property type="term" value="C:plasma membrane"/>
    <property type="evidence" value="ECO:0007669"/>
    <property type="project" value="TreeGrafter"/>
</dbReference>
<evidence type="ECO:0000256" key="5">
    <source>
        <dbReference type="ARBA" id="ARBA00022989"/>
    </source>
</evidence>
<dbReference type="OrthoDB" id="9787548at2"/>
<feature type="transmembrane region" description="Helical" evidence="7">
    <location>
        <begin position="365"/>
        <end position="384"/>
    </location>
</feature>
<sequence length="424" mass="46323">MEVDTPKISIFKKIIALILGFGPGIFAIGYTIGTGSVTSMIVAGSRFNMQLLWVLFLSCLFSGVLMFVYGNYALITGYTALYGFKKHLKYGKVLAVLIIIGVSFGQWNSLMGILGISSNIIFEILALNFEGLSAYQYEVVLVIAVVIIFTFYLLMLVGKYTFFEKILVLFVTLMGFSFLFSLFFVQPLSIDVVKGLIPTIPDVPGGKMLVAAFVGTTMAAATFLSRPLFVKGKGWTHKNLKQQKRDAITAAILIFMISATIMAVAAGALFYQGKEVTDVLDMANTLEPVAGKWAVVIFFFGALSAGLSSIFPCLLIAPLLIADYQSGILDTNSRQFRIITAIACLVALIGPAFNANPIEIQILSQVFNVFVLPLVILGIILMVSNKKIMKEYKTSLSVYIGMYAALFFSLVISYNGVVALLDYF</sequence>
<feature type="transmembrane region" description="Helical" evidence="7">
    <location>
        <begin position="52"/>
        <end position="81"/>
    </location>
</feature>
<dbReference type="Proteomes" id="UP000198379">
    <property type="component" value="Unassembled WGS sequence"/>
</dbReference>
<evidence type="ECO:0000256" key="1">
    <source>
        <dbReference type="ARBA" id="ARBA00004141"/>
    </source>
</evidence>